<evidence type="ECO:0000256" key="2">
    <source>
        <dbReference type="ARBA" id="ARBA00022670"/>
    </source>
</evidence>
<evidence type="ECO:0000256" key="1">
    <source>
        <dbReference type="ARBA" id="ARBA00007664"/>
    </source>
</evidence>
<protein>
    <submittedName>
        <fullName evidence="10">Serine protease</fullName>
    </submittedName>
</protein>
<feature type="signal peptide" evidence="8">
    <location>
        <begin position="1"/>
        <end position="26"/>
    </location>
</feature>
<keyword evidence="3 8" id="KW-0732">Signal</keyword>
<evidence type="ECO:0000256" key="8">
    <source>
        <dbReference type="SAM" id="SignalP"/>
    </source>
</evidence>
<dbReference type="Gene3D" id="3.30.300.50">
    <property type="match status" value="2"/>
</dbReference>
<name>A0A1T3NME0_9ACTN</name>
<keyword evidence="5" id="KW-0720">Serine protease</keyword>
<feature type="chain" id="PRO_5012526892" evidence="8">
    <location>
        <begin position="27"/>
        <end position="501"/>
    </location>
</feature>
<dbReference type="STRING" id="159449.B4N89_37880"/>
<dbReference type="SUPFAM" id="SSF50494">
    <property type="entry name" value="Trypsin-like serine proteases"/>
    <property type="match status" value="1"/>
</dbReference>
<dbReference type="RefSeq" id="WP_078981089.1">
    <property type="nucleotide sequence ID" value="NZ_MWQN01000003.1"/>
</dbReference>
<dbReference type="InterPro" id="IPR001316">
    <property type="entry name" value="Pept_S1A_streptogrisin"/>
</dbReference>
<dbReference type="PRINTS" id="PR00861">
    <property type="entry name" value="ALYTICPTASE"/>
</dbReference>
<keyword evidence="2 10" id="KW-0645">Protease</keyword>
<keyword evidence="6" id="KW-0865">Zymogen</keyword>
<evidence type="ECO:0000259" key="9">
    <source>
        <dbReference type="Pfam" id="PF02983"/>
    </source>
</evidence>
<dbReference type="Proteomes" id="UP000190037">
    <property type="component" value="Unassembled WGS sequence"/>
</dbReference>
<evidence type="ECO:0000256" key="3">
    <source>
        <dbReference type="ARBA" id="ARBA00022729"/>
    </source>
</evidence>
<evidence type="ECO:0000256" key="4">
    <source>
        <dbReference type="ARBA" id="ARBA00022801"/>
    </source>
</evidence>
<dbReference type="GO" id="GO:0005576">
    <property type="term" value="C:extracellular region"/>
    <property type="evidence" value="ECO:0007669"/>
    <property type="project" value="InterPro"/>
</dbReference>
<evidence type="ECO:0000313" key="11">
    <source>
        <dbReference type="Proteomes" id="UP000190037"/>
    </source>
</evidence>
<evidence type="ECO:0000256" key="7">
    <source>
        <dbReference type="ARBA" id="ARBA00023157"/>
    </source>
</evidence>
<dbReference type="InterPro" id="IPR043504">
    <property type="entry name" value="Peptidase_S1_PA_chymotrypsin"/>
</dbReference>
<evidence type="ECO:0000313" key="10">
    <source>
        <dbReference type="EMBL" id="OPC77996.1"/>
    </source>
</evidence>
<evidence type="ECO:0000256" key="6">
    <source>
        <dbReference type="ARBA" id="ARBA00023145"/>
    </source>
</evidence>
<dbReference type="GO" id="GO:0006508">
    <property type="term" value="P:proteolysis"/>
    <property type="evidence" value="ECO:0007669"/>
    <property type="project" value="UniProtKB-KW"/>
</dbReference>
<keyword evidence="11" id="KW-1185">Reference proteome</keyword>
<dbReference type="Gene3D" id="2.60.120.380">
    <property type="match status" value="1"/>
</dbReference>
<dbReference type="Gene3D" id="2.40.10.10">
    <property type="entry name" value="Trypsin-like serine proteases"/>
    <property type="match status" value="2"/>
</dbReference>
<keyword evidence="4" id="KW-0378">Hydrolase</keyword>
<accession>A0A1T3NME0</accession>
<dbReference type="InterPro" id="IPR009003">
    <property type="entry name" value="Peptidase_S1_PA"/>
</dbReference>
<dbReference type="GO" id="GO:0004252">
    <property type="term" value="F:serine-type endopeptidase activity"/>
    <property type="evidence" value="ECO:0007669"/>
    <property type="project" value="InterPro"/>
</dbReference>
<sequence length="501" mass="51499">MRLKHVAATSCAALLTVLSLGGTAVATTDPTPPSTGDDALVVPVGPAPAAPQGIVEALQRDLGLTPDVAKSRLANEYRAAVQEPLLRQRLGAHWAGAWLSGDTAQFVIATTDRHDVRAIEANGATARVVPHSLADLDRVREALDRSAQRRAPADTPLWYVDVATNKVVIQSHNPARTRAFVADSGVEAAAVEILPSAVQPRVLADLRGGDAYNINGNTRCSIGFPITRGTQGGFVTAGHCGRAGATTTGNGAAQGTFQGSSFPGNDYAWVATNANWTPRALVNRYPGTVPVAGSTQSPAGSSICRSGSTTGWHCGTIQQHNTSVTYPQGTVTGLTRTNVCAEPGDSGGSFISGSQAQGVTSGGSGNCSSGGETYHQPVNEILQTYGLTLTTGGGNPPTGCAGAQNTYSGTLASGAQAIQPDNSYYETTTSGTHTGCLTGPAGADFDLTLQKWNGSTWNAVAEGTTPEADETISYNGTAGRYRYIVLAYSGSGSYTLGVSKP</sequence>
<comment type="caution">
    <text evidence="10">The sequence shown here is derived from an EMBL/GenBank/DDBJ whole genome shotgun (WGS) entry which is preliminary data.</text>
</comment>
<dbReference type="InterPro" id="IPR035070">
    <property type="entry name" value="Streptogrisin_prodomain"/>
</dbReference>
<dbReference type="Pfam" id="PF02983">
    <property type="entry name" value="Pro_Al_protease"/>
    <property type="match status" value="1"/>
</dbReference>
<gene>
    <name evidence="10" type="ORF">B4N89_37880</name>
</gene>
<dbReference type="OrthoDB" id="8781117at2"/>
<keyword evidence="7" id="KW-1015">Disulfide bond</keyword>
<organism evidence="10 11">
    <name type="scientific">Embleya scabrispora</name>
    <dbReference type="NCBI Taxonomy" id="159449"/>
    <lineage>
        <taxon>Bacteria</taxon>
        <taxon>Bacillati</taxon>
        <taxon>Actinomycetota</taxon>
        <taxon>Actinomycetes</taxon>
        <taxon>Kitasatosporales</taxon>
        <taxon>Streptomycetaceae</taxon>
        <taxon>Embleya</taxon>
    </lineage>
</organism>
<reference evidence="10 11" key="1">
    <citation type="submission" date="2017-03" db="EMBL/GenBank/DDBJ databases">
        <title>Draft genome sequence of Streptomyces scabrisporus NF3, endophyte isolated from Amphipterygium adstringens.</title>
        <authorList>
            <person name="Vazquez M."/>
            <person name="Ceapa C.D."/>
            <person name="Rodriguez Luna D."/>
            <person name="Sanchez Esquivel S."/>
        </authorList>
    </citation>
    <scope>NUCLEOTIDE SEQUENCE [LARGE SCALE GENOMIC DNA]</scope>
    <source>
        <strain evidence="10 11">NF3</strain>
    </source>
</reference>
<proteinExistence type="inferred from homology"/>
<dbReference type="CDD" id="cd21112">
    <property type="entry name" value="alphaLP-like"/>
    <property type="match status" value="1"/>
</dbReference>
<evidence type="ECO:0000256" key="5">
    <source>
        <dbReference type="ARBA" id="ARBA00022825"/>
    </source>
</evidence>
<dbReference type="EMBL" id="MWQN01000003">
    <property type="protein sequence ID" value="OPC77996.1"/>
    <property type="molecule type" value="Genomic_DNA"/>
</dbReference>
<dbReference type="InterPro" id="IPR004236">
    <property type="entry name" value="Pept_S1_alpha_lytic"/>
</dbReference>
<comment type="similarity">
    <text evidence="1">Belongs to the peptidase S1 family.</text>
</comment>
<dbReference type="AlphaFoldDB" id="A0A1T3NME0"/>
<feature type="domain" description="Peptidase S1A alpha-lytic prodomain" evidence="9">
    <location>
        <begin position="131"/>
        <end position="187"/>
    </location>
</feature>